<reference evidence="1" key="1">
    <citation type="submission" date="2022-07" db="EMBL/GenBank/DDBJ databases">
        <title>Phylogenomic reconstructions and comparative analyses of Kickxellomycotina fungi.</title>
        <authorList>
            <person name="Reynolds N.K."/>
            <person name="Stajich J.E."/>
            <person name="Barry K."/>
            <person name="Grigoriev I.V."/>
            <person name="Crous P."/>
            <person name="Smith M.E."/>
        </authorList>
    </citation>
    <scope>NUCLEOTIDE SEQUENCE</scope>
    <source>
        <strain evidence="1">BCRC 34381</strain>
    </source>
</reference>
<name>A0A9W8CWP4_9FUNG</name>
<protein>
    <submittedName>
        <fullName evidence="1">Uncharacterized protein</fullName>
    </submittedName>
</protein>
<sequence>MSTLSYALAKATTGFRVTDAALNFIESCFRKISSSLLGKSWAHLIPSVREQVFRTLDAATVGSLTIEEGGECTVFGSPGDGGPHVRLTVLSEQFWVRLML</sequence>
<proteinExistence type="predicted"/>
<dbReference type="OrthoDB" id="5557853at2759"/>
<dbReference type="EMBL" id="JANBOI010001061">
    <property type="protein sequence ID" value="KAJ1727551.1"/>
    <property type="molecule type" value="Genomic_DNA"/>
</dbReference>
<evidence type="ECO:0000313" key="1">
    <source>
        <dbReference type="EMBL" id="KAJ1727551.1"/>
    </source>
</evidence>
<dbReference type="AlphaFoldDB" id="A0A9W8CWP4"/>
<dbReference type="Proteomes" id="UP001143981">
    <property type="component" value="Unassembled WGS sequence"/>
</dbReference>
<gene>
    <name evidence="1" type="ORF">LPJ61_004511</name>
</gene>
<feature type="non-terminal residue" evidence="1">
    <location>
        <position position="100"/>
    </location>
</feature>
<organism evidence="1 2">
    <name type="scientific">Coemansia biformis</name>
    <dbReference type="NCBI Taxonomy" id="1286918"/>
    <lineage>
        <taxon>Eukaryota</taxon>
        <taxon>Fungi</taxon>
        <taxon>Fungi incertae sedis</taxon>
        <taxon>Zoopagomycota</taxon>
        <taxon>Kickxellomycotina</taxon>
        <taxon>Kickxellomycetes</taxon>
        <taxon>Kickxellales</taxon>
        <taxon>Kickxellaceae</taxon>
        <taxon>Coemansia</taxon>
    </lineage>
</organism>
<accession>A0A9W8CWP4</accession>
<comment type="caution">
    <text evidence="1">The sequence shown here is derived from an EMBL/GenBank/DDBJ whole genome shotgun (WGS) entry which is preliminary data.</text>
</comment>
<evidence type="ECO:0000313" key="2">
    <source>
        <dbReference type="Proteomes" id="UP001143981"/>
    </source>
</evidence>
<keyword evidence="2" id="KW-1185">Reference proteome</keyword>